<dbReference type="InterPro" id="IPR011625">
    <property type="entry name" value="A2M_N_BRD"/>
</dbReference>
<dbReference type="InterPro" id="IPR026284">
    <property type="entry name" value="A2MG_proteobact"/>
</dbReference>
<evidence type="ECO:0000256" key="3">
    <source>
        <dbReference type="ARBA" id="ARBA00022737"/>
    </source>
</evidence>
<dbReference type="InterPro" id="IPR041462">
    <property type="entry name" value="Bact_A2M_MG6"/>
</dbReference>
<reference evidence="8" key="1">
    <citation type="submission" date="2016-07" db="EMBL/GenBank/DDBJ databases">
        <title>Phaeobacter portensis sp. nov., a tropodithietic acid producing bacterium isolated from a German harbor.</title>
        <authorList>
            <person name="Freese H.M."/>
            <person name="Bunk B."/>
            <person name="Breider S."/>
            <person name="Brinkhoff T."/>
        </authorList>
    </citation>
    <scope>NUCLEOTIDE SEQUENCE [LARGE SCALE GENOMIC DNA]</scope>
    <source>
        <strain evidence="8">P97</strain>
    </source>
</reference>
<dbReference type="SMART" id="SM01419">
    <property type="entry name" value="Thiol-ester_cl"/>
    <property type="match status" value="1"/>
</dbReference>
<evidence type="ECO:0000313" key="8">
    <source>
        <dbReference type="Proteomes" id="UP000183859"/>
    </source>
</evidence>
<dbReference type="Gene3D" id="2.60.40.1930">
    <property type="match status" value="1"/>
</dbReference>
<dbReference type="InterPro" id="IPR011626">
    <property type="entry name" value="Alpha-macroglobulin_TED"/>
</dbReference>
<dbReference type="Gene3D" id="1.50.10.20">
    <property type="match status" value="1"/>
</dbReference>
<dbReference type="Pfam" id="PF00207">
    <property type="entry name" value="A2M"/>
    <property type="match status" value="1"/>
</dbReference>
<dbReference type="InterPro" id="IPR041203">
    <property type="entry name" value="Bact_A2M_MG5"/>
</dbReference>
<dbReference type="SMART" id="SM01359">
    <property type="entry name" value="A2M_N_2"/>
    <property type="match status" value="1"/>
</dbReference>
<dbReference type="SUPFAM" id="SSF48239">
    <property type="entry name" value="Terpenoid cyclases/Protein prenyltransferases"/>
    <property type="match status" value="1"/>
</dbReference>
<dbReference type="Pfam" id="PF17973">
    <property type="entry name" value="bMG10"/>
    <property type="match status" value="1"/>
</dbReference>
<dbReference type="CDD" id="cd02891">
    <property type="entry name" value="A2M_like"/>
    <property type="match status" value="1"/>
</dbReference>
<protein>
    <submittedName>
        <fullName evidence="7">Large extracellular alpha-helical protein</fullName>
    </submittedName>
</protein>
<keyword evidence="8" id="KW-1185">Reference proteome</keyword>
<dbReference type="InterPro" id="IPR008930">
    <property type="entry name" value="Terpenoid_cyclase/PrenylTrfase"/>
</dbReference>
<evidence type="ECO:0000259" key="5">
    <source>
        <dbReference type="SMART" id="SM01359"/>
    </source>
</evidence>
<dbReference type="GO" id="GO:0006508">
    <property type="term" value="P:proteolysis"/>
    <property type="evidence" value="ECO:0007669"/>
    <property type="project" value="InterPro"/>
</dbReference>
<dbReference type="EMBL" id="CP016364">
    <property type="protein sequence ID" value="APG45550.1"/>
    <property type="molecule type" value="Genomic_DNA"/>
</dbReference>
<dbReference type="STRING" id="1844006.PhaeoP97_00095"/>
<organism evidence="7 8">
    <name type="scientific">Phaeobacter porticola</name>
    <dbReference type="NCBI Taxonomy" id="1844006"/>
    <lineage>
        <taxon>Bacteria</taxon>
        <taxon>Pseudomonadati</taxon>
        <taxon>Pseudomonadota</taxon>
        <taxon>Alphaproteobacteria</taxon>
        <taxon>Rhodobacterales</taxon>
        <taxon>Roseobacteraceae</taxon>
        <taxon>Phaeobacter</taxon>
    </lineage>
</organism>
<dbReference type="Pfam" id="PF17962">
    <property type="entry name" value="bMG6"/>
    <property type="match status" value="1"/>
</dbReference>
<dbReference type="Pfam" id="PF07678">
    <property type="entry name" value="TED_complement"/>
    <property type="match status" value="1"/>
</dbReference>
<dbReference type="InterPro" id="IPR047565">
    <property type="entry name" value="Alpha-macroglob_thiol-ester_cl"/>
</dbReference>
<feature type="domain" description="Alpha-2-macroglobulin" evidence="6">
    <location>
        <begin position="1163"/>
        <end position="1251"/>
    </location>
</feature>
<dbReference type="Pfam" id="PF17972">
    <property type="entry name" value="bMG5"/>
    <property type="match status" value="1"/>
</dbReference>
<dbReference type="InterPro" id="IPR000177">
    <property type="entry name" value="Apple"/>
</dbReference>
<feature type="domain" description="Alpha-2-macroglobulin bait region" evidence="5">
    <location>
        <begin position="956"/>
        <end position="1100"/>
    </location>
</feature>
<evidence type="ECO:0000313" key="7">
    <source>
        <dbReference type="EMBL" id="APG45550.1"/>
    </source>
</evidence>
<accession>A0A1L3I0A4</accession>
<keyword evidence="4" id="KW-1015">Disulfide bond</keyword>
<dbReference type="GO" id="GO:0005615">
    <property type="term" value="C:extracellular space"/>
    <property type="evidence" value="ECO:0007669"/>
    <property type="project" value="InterPro"/>
</dbReference>
<dbReference type="CDD" id="cd01100">
    <property type="entry name" value="APPLE_Factor_XI_like"/>
    <property type="match status" value="1"/>
</dbReference>
<gene>
    <name evidence="7" type="ORF">PhaeoP97_00095</name>
</gene>
<dbReference type="Proteomes" id="UP000183859">
    <property type="component" value="Chromosome"/>
</dbReference>
<evidence type="ECO:0000256" key="4">
    <source>
        <dbReference type="ARBA" id="ARBA00023157"/>
    </source>
</evidence>
<sequence length="1821" mass="195064">MRVLISFVVLLCGFAFQPLVVSAESILPDIRYIVRRDTDHFGADLGPLFDTDMRSCARACSAQSDCVGFAFNSRSNACFPKSAMDQPSPYEGAFSALKLDASARLQQGADQRAAQLQGLQEADLTAAVKQAENLGLRFPTGEASVGDLTAAAQNSTPTAALRWLAEAVVLSDRADLWLDYARALLRQEANGLAQRRYHEEALAAALNSYVRSPAAEGQADALVTAAGALEQLGRGRASLTLLRLAADRANTPKIVQRLDRAIDKYGFRITGSRVESDSDAPRICVEFSEDLSRTGVEYSDFVKLADPRLVAESAGRELCVEGVEHGSRYRLTLRRGLPAGNDETLAKDVTLTHYIRDRSPSVRFSGRSYVLPKGDEVAVPVETVNATTLDLRLRRVSDRNLLRTLQEDYFARPLSQWQDEQFATDIAEEIWTGTAEVSQDLNQTVTTRLPLQKALADQPVGVYALSAQVPGADPYDNPAATQWFVLTNLGLSTMMGSDGLHVQVQGLSDAQPREGVKVQLISNANAVLGAAISDADGYARFDAGLTRGQGAAAPAVVMAQTGASDPGADDFAFLSLRDAAFDLSDRGVEGRQAPGPIDVFLTTDRGAYRVGEVIHATALARDPAAQALPGVPLIAVLTRPDGVEYARLVSEQDAVGGHVFSLPISGTAPRGTWRLSILSDPKAPALASQQILVEDFLPERIDFTQALASGSVPQLRPGASGLLQIAARYLFGAPGRDLSIEGEVTLRPAGQIAGWEGYRFGRHDETVAPQSRSFGGIRTDDAGKGEISVLLPDIDALGQPLVADITTRLADGAARPVERQISVPLLPDGAMIGIKPLFEDVVAEGDDARFSVIALAPDGAQQEMPIRWTLNRVETRYQWYQLYGNWNWEPTTRRSRIATGEAVLNAQAPLMLEHPVQWGQYELVVEHQGTPYAAASTDFYAGWYVPDAGADTPDQLDVFLDRDSYQPGDTARLRLVSRAAGTALVSVMSNQLIDRQMVEVSAGETIIPLSVSADWGSGAYVSAMVVQPLTGKADQTPARALGLAHATVTRPGQELEVRLTVPEVARPRATQLAKIMVTGAAPGEDVWLTLAAVDLGIINLTGFQSPDPSAHYYGQRRLGMELRDLYGRLIETGNGALGRVRSGGDAGAGMRLQSPPPTQDLMAVFSGPVKIGSDGQAELPIAVPPINGTVRLMAVAWSQSAVGQAEQDMLVRDPVVVSANVPRFLAPGDTSRVQIDITHADGPAGQVALSARVLGAGLNLGQLPQSVELTEQGRQSLILPVEALTVGDPEIELTLTTAAGETLVQSLRLPVRANDPMVATTRRFTLAAGDSFLFSSDVFTGLNPGSARAVMSAGPLARFDVPGLLNSLDLYPYGCTEQVTSRALPLLYLSSVAQAAGLGDGPRVAAKIDSAIQQVLTRQASNGGFGLWRAESGDFWLDAYASDFLSRARAQGYTVPDVRFRQALDNLRNRVNYAPDFDSGGEDIAYALLVLAREGEAAMGDLRYYADVKAEDFATPLAVAQIGAALAAYGDQRRADQLFTRAGVMVQQADPNPTLWRADYGSLRRDQAGVLALASEARSEAVDSRQLSARLAGDGRALSTQESAWTLMAAHALVGRAEESGLLINGQPSEGPVVEVLEGDQDSAPLALTAASGRQVDITLTTLGVPLVAAPAGGTGYSIERSYYSMEGTVLPSDQFAVGDRFVTVLRVKPFEPNGARLMINDPLPAGIEIDNPNLLRSGDLRGLDWLSLSEARHTEFRSDRFLAAVDLRRRDDEETGGAITLAYVARAVTPGLFHRPAASVEDMYRPDYRARTATGRVQVR</sequence>
<dbReference type="Pfam" id="PF21142">
    <property type="entry name" value="A2M_bMG2"/>
    <property type="match status" value="1"/>
</dbReference>
<dbReference type="Pfam" id="PF07703">
    <property type="entry name" value="A2M_BRD"/>
    <property type="match status" value="1"/>
</dbReference>
<dbReference type="KEGG" id="php:PhaeoP97_00095"/>
<dbReference type="InterPro" id="IPR021868">
    <property type="entry name" value="Alpha_2_Macroglob_MG3"/>
</dbReference>
<comment type="similarity">
    <text evidence="1">Belongs to the protease inhibitor I39 (alpha-2-macroglobulin) family. Bacterial alpha-2-macroglobulin subfamily.</text>
</comment>
<proteinExistence type="inferred from homology"/>
<dbReference type="Pfam" id="PF11974">
    <property type="entry name" value="bMG3"/>
    <property type="match status" value="1"/>
</dbReference>
<evidence type="ECO:0000256" key="1">
    <source>
        <dbReference type="ARBA" id="ARBA00010556"/>
    </source>
</evidence>
<dbReference type="PANTHER" id="PTHR40094:SF1">
    <property type="entry name" value="UBIQUITIN DOMAIN-CONTAINING PROTEIN"/>
    <property type="match status" value="1"/>
</dbReference>
<evidence type="ECO:0000256" key="2">
    <source>
        <dbReference type="ARBA" id="ARBA00022729"/>
    </source>
</evidence>
<keyword evidence="3" id="KW-0677">Repeat</keyword>
<dbReference type="PANTHER" id="PTHR40094">
    <property type="entry name" value="ALPHA-2-MACROGLOBULIN HOMOLOG"/>
    <property type="match status" value="1"/>
</dbReference>
<dbReference type="Gene3D" id="3.50.4.10">
    <property type="entry name" value="Hepatocyte Growth Factor"/>
    <property type="match status" value="1"/>
</dbReference>
<dbReference type="GO" id="GO:0004866">
    <property type="term" value="F:endopeptidase inhibitor activity"/>
    <property type="evidence" value="ECO:0007669"/>
    <property type="project" value="InterPro"/>
</dbReference>
<dbReference type="InterPro" id="IPR002890">
    <property type="entry name" value="MG2"/>
</dbReference>
<dbReference type="Pfam" id="PF01835">
    <property type="entry name" value="MG2"/>
    <property type="match status" value="1"/>
</dbReference>
<name>A0A1L3I0A4_9RHOB</name>
<dbReference type="InterPro" id="IPR041246">
    <property type="entry name" value="Bact_MG10"/>
</dbReference>
<keyword evidence="2" id="KW-0732">Signal</keyword>
<dbReference type="PIRSF" id="PIRSF038980">
    <property type="entry name" value="A2M_bac"/>
    <property type="match status" value="1"/>
</dbReference>
<evidence type="ECO:0000259" key="6">
    <source>
        <dbReference type="SMART" id="SM01360"/>
    </source>
</evidence>
<dbReference type="InterPro" id="IPR049120">
    <property type="entry name" value="A2M_bMG2"/>
</dbReference>
<dbReference type="InterPro" id="IPR051802">
    <property type="entry name" value="YfhM-like"/>
</dbReference>
<dbReference type="SMART" id="SM01360">
    <property type="entry name" value="A2M"/>
    <property type="match status" value="1"/>
</dbReference>
<dbReference type="InterPro" id="IPR001599">
    <property type="entry name" value="Macroglobln_a2"/>
</dbReference>